<dbReference type="EMBL" id="CAUEEQ010076465">
    <property type="protein sequence ID" value="CAJ0966706.1"/>
    <property type="molecule type" value="Genomic_DNA"/>
</dbReference>
<keyword evidence="3" id="KW-1185">Reference proteome</keyword>
<dbReference type="InterPro" id="IPR039798">
    <property type="entry name" value="Sulfhydryl_oxidase"/>
</dbReference>
<evidence type="ECO:0000313" key="3">
    <source>
        <dbReference type="Proteomes" id="UP001176940"/>
    </source>
</evidence>
<evidence type="ECO:0000259" key="1">
    <source>
        <dbReference type="Pfam" id="PF18108"/>
    </source>
</evidence>
<feature type="domain" description="Sulfhydryl oxidase Trx-like" evidence="1">
    <location>
        <begin position="81"/>
        <end position="169"/>
    </location>
</feature>
<evidence type="ECO:0000313" key="2">
    <source>
        <dbReference type="EMBL" id="CAJ0966706.1"/>
    </source>
</evidence>
<dbReference type="Proteomes" id="UP001176940">
    <property type="component" value="Unassembled WGS sequence"/>
</dbReference>
<dbReference type="Gene3D" id="3.40.30.10">
    <property type="entry name" value="Glutaredoxin"/>
    <property type="match status" value="2"/>
</dbReference>
<organism evidence="2 3">
    <name type="scientific">Ranitomeya imitator</name>
    <name type="common">mimic poison frog</name>
    <dbReference type="NCBI Taxonomy" id="111125"/>
    <lineage>
        <taxon>Eukaryota</taxon>
        <taxon>Metazoa</taxon>
        <taxon>Chordata</taxon>
        <taxon>Craniata</taxon>
        <taxon>Vertebrata</taxon>
        <taxon>Euteleostomi</taxon>
        <taxon>Amphibia</taxon>
        <taxon>Batrachia</taxon>
        <taxon>Anura</taxon>
        <taxon>Neobatrachia</taxon>
        <taxon>Hyloidea</taxon>
        <taxon>Dendrobatidae</taxon>
        <taxon>Dendrobatinae</taxon>
        <taxon>Ranitomeya</taxon>
    </lineage>
</organism>
<dbReference type="Pfam" id="PF18108">
    <property type="entry name" value="QSOX_Trx1"/>
    <property type="match status" value="1"/>
</dbReference>
<sequence length="219" mass="25137">MVALDWNPAIRIGVLNCADEENTAICKDYGVQFYPTFRFFSPFTKDFTQGENYKAEADREVQTVRHVIIDYLESLPAEHRPPACPSLQPISSSDVTSLLTQKDPRYTAIIFESETSYIGREVILDLMQFEHITVRRTLDSDKAMLKRLGVVAVPSCYLIYPNASHGLINMEHPDKRFTAQKATEAKYPFSKDLMKECRITPRIQNNPILVRRFIGQKPF</sequence>
<name>A0ABN9MIV3_9NEOB</name>
<proteinExistence type="predicted"/>
<protein>
    <recommendedName>
        <fullName evidence="1">Sulfhydryl oxidase Trx-like domain-containing protein</fullName>
    </recommendedName>
</protein>
<accession>A0ABN9MIV3</accession>
<dbReference type="InterPro" id="IPR041269">
    <property type="entry name" value="QSOX_Trx1"/>
</dbReference>
<comment type="caution">
    <text evidence="2">The sequence shown here is derived from an EMBL/GenBank/DDBJ whole genome shotgun (WGS) entry which is preliminary data.</text>
</comment>
<reference evidence="2" key="1">
    <citation type="submission" date="2023-07" db="EMBL/GenBank/DDBJ databases">
        <authorList>
            <person name="Stuckert A."/>
        </authorList>
    </citation>
    <scope>NUCLEOTIDE SEQUENCE</scope>
</reference>
<gene>
    <name evidence="2" type="ORF">RIMI_LOCUS21577457</name>
</gene>
<dbReference type="PANTHER" id="PTHR22897:SF7">
    <property type="entry name" value="SULFHYDRYL OXIDASE 2"/>
    <property type="match status" value="1"/>
</dbReference>
<dbReference type="PANTHER" id="PTHR22897">
    <property type="entry name" value="QUIESCIN Q6-RELATED SULFHYDRYL OXIDASE"/>
    <property type="match status" value="1"/>
</dbReference>